<protein>
    <submittedName>
        <fullName evidence="1">Uncharacterized protein</fullName>
    </submittedName>
</protein>
<evidence type="ECO:0000313" key="1">
    <source>
        <dbReference type="EMBL" id="XBS68034.1"/>
    </source>
</evidence>
<reference evidence="1" key="1">
    <citation type="submission" date="2024-06" db="EMBL/GenBank/DDBJ databases">
        <authorList>
            <person name="Coelho C."/>
            <person name="Bento M."/>
            <person name="Garcia E."/>
            <person name="Camelo A."/>
            <person name="Brandao I."/>
            <person name="Espirito Santo C."/>
            <person name="Trovao J."/>
            <person name="Verissimo A."/>
            <person name="Costa J."/>
            <person name="Tiago I."/>
        </authorList>
    </citation>
    <scope>NUCLEOTIDE SEQUENCE</scope>
    <source>
        <strain evidence="1">KWT182</strain>
    </source>
</reference>
<dbReference type="EMBL" id="CP157947">
    <property type="protein sequence ID" value="XBS68034.1"/>
    <property type="molecule type" value="Genomic_DNA"/>
</dbReference>
<gene>
    <name evidence="1" type="ORF">ABK905_14210</name>
</gene>
<proteinExistence type="predicted"/>
<organism evidence="1">
    <name type="scientific">Acerihabitans sp. KWT182</name>
    <dbReference type="NCBI Taxonomy" id="3157919"/>
    <lineage>
        <taxon>Bacteria</taxon>
        <taxon>Pseudomonadati</taxon>
        <taxon>Pseudomonadota</taxon>
        <taxon>Gammaproteobacteria</taxon>
        <taxon>Enterobacterales</taxon>
        <taxon>Pectobacteriaceae</taxon>
        <taxon>Acerihabitans</taxon>
    </lineage>
</organism>
<dbReference type="AlphaFoldDB" id="A0AAU7Q4H6"/>
<sequence length="100" mass="11270">MEPSNIRKGQISKIFHIINNVYDKCTGPEKLFAAYIAAVSKNFLSQHKRATNATFAKAINDAVATYPRLFSVGERLLTDFPFKDTMEIEGEPYKPLPGFE</sequence>
<name>A0AAU7Q4H6_9GAMM</name>
<accession>A0AAU7Q4H6</accession>